<dbReference type="CDD" id="cd00067">
    <property type="entry name" value="GAL4"/>
    <property type="match status" value="1"/>
</dbReference>
<keyword evidence="6" id="KW-1185">Reference proteome</keyword>
<dbReference type="Gene3D" id="4.10.240.10">
    <property type="entry name" value="Zn(2)-C6 fungal-type DNA-binding domain"/>
    <property type="match status" value="1"/>
</dbReference>
<dbReference type="GO" id="GO:0008270">
    <property type="term" value="F:zinc ion binding"/>
    <property type="evidence" value="ECO:0007669"/>
    <property type="project" value="InterPro"/>
</dbReference>
<dbReference type="CDD" id="cd12148">
    <property type="entry name" value="fungal_TF_MHR"/>
    <property type="match status" value="1"/>
</dbReference>
<evidence type="ECO:0000259" key="4">
    <source>
        <dbReference type="PROSITE" id="PS50048"/>
    </source>
</evidence>
<dbReference type="GO" id="GO:0003677">
    <property type="term" value="F:DNA binding"/>
    <property type="evidence" value="ECO:0007669"/>
    <property type="project" value="InterPro"/>
</dbReference>
<feature type="region of interest" description="Disordered" evidence="3">
    <location>
        <begin position="690"/>
        <end position="710"/>
    </location>
</feature>
<dbReference type="EMBL" id="KZ805481">
    <property type="protein sequence ID" value="PVH95861.1"/>
    <property type="molecule type" value="Genomic_DNA"/>
</dbReference>
<feature type="compositionally biased region" description="Polar residues" evidence="3">
    <location>
        <begin position="697"/>
        <end position="709"/>
    </location>
</feature>
<protein>
    <recommendedName>
        <fullName evidence="4">Zn(2)-C6 fungal-type domain-containing protein</fullName>
    </recommendedName>
</protein>
<evidence type="ECO:0000256" key="3">
    <source>
        <dbReference type="SAM" id="MobiDB-lite"/>
    </source>
</evidence>
<evidence type="ECO:0000313" key="6">
    <source>
        <dbReference type="Proteomes" id="UP000244855"/>
    </source>
</evidence>
<dbReference type="Proteomes" id="UP000244855">
    <property type="component" value="Unassembled WGS sequence"/>
</dbReference>
<dbReference type="Pfam" id="PF04082">
    <property type="entry name" value="Fungal_trans"/>
    <property type="match status" value="1"/>
</dbReference>
<dbReference type="InterPro" id="IPR001138">
    <property type="entry name" value="Zn2Cys6_DnaBD"/>
</dbReference>
<dbReference type="PANTHER" id="PTHR46910">
    <property type="entry name" value="TRANSCRIPTION FACTOR PDR1"/>
    <property type="match status" value="1"/>
</dbReference>
<dbReference type="InterPro" id="IPR007219">
    <property type="entry name" value="XnlR_reg_dom"/>
</dbReference>
<proteinExistence type="predicted"/>
<dbReference type="InterPro" id="IPR050987">
    <property type="entry name" value="AtrR-like"/>
</dbReference>
<evidence type="ECO:0000256" key="2">
    <source>
        <dbReference type="ARBA" id="ARBA00023242"/>
    </source>
</evidence>
<organism evidence="5 6">
    <name type="scientific">Periconia macrospinosa</name>
    <dbReference type="NCBI Taxonomy" id="97972"/>
    <lineage>
        <taxon>Eukaryota</taxon>
        <taxon>Fungi</taxon>
        <taxon>Dikarya</taxon>
        <taxon>Ascomycota</taxon>
        <taxon>Pezizomycotina</taxon>
        <taxon>Dothideomycetes</taxon>
        <taxon>Pleosporomycetidae</taxon>
        <taxon>Pleosporales</taxon>
        <taxon>Massarineae</taxon>
        <taxon>Periconiaceae</taxon>
        <taxon>Periconia</taxon>
    </lineage>
</organism>
<gene>
    <name evidence="5" type="ORF">DM02DRAFT_731546</name>
</gene>
<dbReference type="AlphaFoldDB" id="A0A2V1DCR7"/>
<feature type="compositionally biased region" description="Polar residues" evidence="3">
    <location>
        <begin position="124"/>
        <end position="151"/>
    </location>
</feature>
<feature type="region of interest" description="Disordered" evidence="3">
    <location>
        <begin position="110"/>
        <end position="151"/>
    </location>
</feature>
<feature type="domain" description="Zn(2)-C6 fungal-type" evidence="4">
    <location>
        <begin position="19"/>
        <end position="50"/>
    </location>
</feature>
<reference evidence="5 6" key="1">
    <citation type="journal article" date="2018" name="Sci. Rep.">
        <title>Comparative genomics provides insights into the lifestyle and reveals functional heterogeneity of dark septate endophytic fungi.</title>
        <authorList>
            <person name="Knapp D.G."/>
            <person name="Nemeth J.B."/>
            <person name="Barry K."/>
            <person name="Hainaut M."/>
            <person name="Henrissat B."/>
            <person name="Johnson J."/>
            <person name="Kuo A."/>
            <person name="Lim J.H.P."/>
            <person name="Lipzen A."/>
            <person name="Nolan M."/>
            <person name="Ohm R.A."/>
            <person name="Tamas L."/>
            <person name="Grigoriev I.V."/>
            <person name="Spatafora J.W."/>
            <person name="Nagy L.G."/>
            <person name="Kovacs G.M."/>
        </authorList>
    </citation>
    <scope>NUCLEOTIDE SEQUENCE [LARGE SCALE GENOMIC DNA]</scope>
    <source>
        <strain evidence="5 6">DSE2036</strain>
    </source>
</reference>
<name>A0A2V1DCR7_9PLEO</name>
<dbReference type="GO" id="GO:0000981">
    <property type="term" value="F:DNA-binding transcription factor activity, RNA polymerase II-specific"/>
    <property type="evidence" value="ECO:0007669"/>
    <property type="project" value="InterPro"/>
</dbReference>
<dbReference type="SMART" id="SM00906">
    <property type="entry name" value="Fungal_trans"/>
    <property type="match status" value="1"/>
</dbReference>
<dbReference type="SMART" id="SM00066">
    <property type="entry name" value="GAL4"/>
    <property type="match status" value="1"/>
</dbReference>
<dbReference type="PROSITE" id="PS00463">
    <property type="entry name" value="ZN2_CY6_FUNGAL_1"/>
    <property type="match status" value="1"/>
</dbReference>
<accession>A0A2V1DCR7</accession>
<sequence length="768" mass="86272">MDERQTKTRKTPRKRALVSCDRCKLRRAKCTRPDGPEEPCLDCKTSNVVCESTLPRKKRVYGSVETLSVRFRALEALVKGMFPEENTLDTSTLFKIAAARDISMPAADDYSPADIFNPQRKTSDQGPSMSSVSYNSPDTPSSQRHNSLLDTSPSLATTENLLPMYHGVSLSFGPSSSFQLAFVARSLITRCQDIPQARILLKQPTIARPLGFDLDQTRFPLLRRASSSLSEDDDDSEPTHTPTPSNPPRKRTRRDTSPHATKHSVLHTIPTTFEEFLPPRCDADALIGACFEAIIFVPLEKSDFQNAYEATFVRKDDQIRPGHDSDWLCCLASVFLLGAQSVKSQDPQKFNRLQQRYLRFIWRNLRSLITKPTLLNIQALIRVALHDLNAGKRNNAHVLIGIAARQAMSIGLHREDLNAGFSAIEQSARKSTWWYINTIEQGMSTVWGRPTCIPNRDVSISYSNEALSDQGPISTEVQAKAYPLGSAQKECSPSTTRQLLHELDSWHASLPPHLRSESSVPTARKRIVLVMMIYYNYIRCVVTRVFLIRKTEKNISRWEHLDPSPPELSQEELDLSENCIECAYASLQCFKTPGSKLLDGPLSNDLSEILHGVLILCLDFLARPKGFPDSLKDCERKVMAQRVLRSIPPIHPRSHYVMLGQTSFQLASITGIIDPDTHTPMDQFHLWEDPHSPEASRPSNMMPSTTKPSTGWFDVETCDMPWSSFDMSMQDPSEGMVPGSNMGPFMDITSSGTDDWTTRILSINRDTT</sequence>
<dbReference type="PROSITE" id="PS50048">
    <property type="entry name" value="ZN2_CY6_FUNGAL_2"/>
    <property type="match status" value="1"/>
</dbReference>
<keyword evidence="1" id="KW-0479">Metal-binding</keyword>
<dbReference type="GO" id="GO:0006351">
    <property type="term" value="P:DNA-templated transcription"/>
    <property type="evidence" value="ECO:0007669"/>
    <property type="project" value="InterPro"/>
</dbReference>
<keyword evidence="2" id="KW-0539">Nucleus</keyword>
<dbReference type="Pfam" id="PF00172">
    <property type="entry name" value="Zn_clus"/>
    <property type="match status" value="1"/>
</dbReference>
<dbReference type="STRING" id="97972.A0A2V1DCR7"/>
<feature type="region of interest" description="Disordered" evidence="3">
    <location>
        <begin position="226"/>
        <end position="264"/>
    </location>
</feature>
<dbReference type="SUPFAM" id="SSF57701">
    <property type="entry name" value="Zn2/Cys6 DNA-binding domain"/>
    <property type="match status" value="1"/>
</dbReference>
<dbReference type="InterPro" id="IPR036864">
    <property type="entry name" value="Zn2-C6_fun-type_DNA-bd_sf"/>
</dbReference>
<dbReference type="PANTHER" id="PTHR46910:SF23">
    <property type="entry name" value="THIAMINE REPRESSIBLE GENES REGULATORY PROTEIN THI1"/>
    <property type="match status" value="1"/>
</dbReference>
<evidence type="ECO:0000313" key="5">
    <source>
        <dbReference type="EMBL" id="PVH95861.1"/>
    </source>
</evidence>
<evidence type="ECO:0000256" key="1">
    <source>
        <dbReference type="ARBA" id="ARBA00022723"/>
    </source>
</evidence>
<dbReference type="OrthoDB" id="3364175at2759"/>